<protein>
    <submittedName>
        <fullName evidence="6">Hca operon transcriptional activator</fullName>
    </submittedName>
</protein>
<accession>A0A0P1GAN3</accession>
<dbReference type="PROSITE" id="PS50931">
    <property type="entry name" value="HTH_LYSR"/>
    <property type="match status" value="1"/>
</dbReference>
<evidence type="ECO:0000313" key="7">
    <source>
        <dbReference type="Proteomes" id="UP000052022"/>
    </source>
</evidence>
<dbReference type="PANTHER" id="PTHR30419">
    <property type="entry name" value="HTH-TYPE TRANSCRIPTIONAL REGULATOR YBHD"/>
    <property type="match status" value="1"/>
</dbReference>
<dbReference type="GO" id="GO:0003677">
    <property type="term" value="F:DNA binding"/>
    <property type="evidence" value="ECO:0007669"/>
    <property type="project" value="UniProtKB-KW"/>
</dbReference>
<keyword evidence="2" id="KW-0805">Transcription regulation</keyword>
<dbReference type="Pfam" id="PF03466">
    <property type="entry name" value="LysR_substrate"/>
    <property type="match status" value="1"/>
</dbReference>
<dbReference type="OrthoDB" id="9791253at2"/>
<evidence type="ECO:0000256" key="4">
    <source>
        <dbReference type="ARBA" id="ARBA00023163"/>
    </source>
</evidence>
<organism evidence="6 7">
    <name type="scientific">Tritonibacter multivorans</name>
    <dbReference type="NCBI Taxonomy" id="928856"/>
    <lineage>
        <taxon>Bacteria</taxon>
        <taxon>Pseudomonadati</taxon>
        <taxon>Pseudomonadota</taxon>
        <taxon>Alphaproteobacteria</taxon>
        <taxon>Rhodobacterales</taxon>
        <taxon>Paracoccaceae</taxon>
        <taxon>Tritonibacter</taxon>
    </lineage>
</organism>
<evidence type="ECO:0000259" key="5">
    <source>
        <dbReference type="PROSITE" id="PS50931"/>
    </source>
</evidence>
<proteinExistence type="inferred from homology"/>
<dbReference type="STRING" id="928856.SAMN04488049_10872"/>
<sequence length="294" mass="32205">MPDLNNLPALLWRLLPEVRATGNLTQVAARIGVSQPAISKTLAKCETQLGVDLVRRDQRPVKLTQEGEVLADYAQQRLGMEALLERRLKVIRQQGAGLVRIASFGASSSTRILPPVLKHLRARFPQVDIELVELTDQEARRALKDGLVDFATLAGSGDLDFDYVPLAEDRLVCLLPEGHRLAGKGPVSPQDLMAEDFIMTKGGSEPLVRDWFRQSGGEPNVRHTALQLTSILALVRAGFGVSVIAEMAVPESHPEVQVAQLAPLKQREIFLCRRDGSFASHAAASVWDALSHIH</sequence>
<dbReference type="EMBL" id="CYSD01000031">
    <property type="protein sequence ID" value="CUH78479.1"/>
    <property type="molecule type" value="Genomic_DNA"/>
</dbReference>
<reference evidence="6 7" key="1">
    <citation type="submission" date="2015-09" db="EMBL/GenBank/DDBJ databases">
        <authorList>
            <consortium name="Swine Surveillance"/>
        </authorList>
    </citation>
    <scope>NUCLEOTIDE SEQUENCE [LARGE SCALE GENOMIC DNA]</scope>
    <source>
        <strain evidence="6 7">CECT 7557</strain>
    </source>
</reference>
<name>A0A0P1GAN3_9RHOB</name>
<comment type="similarity">
    <text evidence="1">Belongs to the LysR transcriptional regulatory family.</text>
</comment>
<evidence type="ECO:0000256" key="3">
    <source>
        <dbReference type="ARBA" id="ARBA00023125"/>
    </source>
</evidence>
<keyword evidence="7" id="KW-1185">Reference proteome</keyword>
<keyword evidence="4" id="KW-0804">Transcription</keyword>
<dbReference type="Pfam" id="PF00126">
    <property type="entry name" value="HTH_1"/>
    <property type="match status" value="1"/>
</dbReference>
<dbReference type="Gene3D" id="1.10.10.10">
    <property type="entry name" value="Winged helix-like DNA-binding domain superfamily/Winged helix DNA-binding domain"/>
    <property type="match status" value="1"/>
</dbReference>
<dbReference type="InterPro" id="IPR036390">
    <property type="entry name" value="WH_DNA-bd_sf"/>
</dbReference>
<dbReference type="RefSeq" id="WP_058289965.1">
    <property type="nucleotide sequence ID" value="NZ_CYSD01000031.1"/>
</dbReference>
<dbReference type="PANTHER" id="PTHR30419:SF28">
    <property type="entry name" value="HTH-TYPE TRANSCRIPTIONAL REGULATOR BSDA"/>
    <property type="match status" value="1"/>
</dbReference>
<evidence type="ECO:0000256" key="2">
    <source>
        <dbReference type="ARBA" id="ARBA00023015"/>
    </source>
</evidence>
<evidence type="ECO:0000313" key="6">
    <source>
        <dbReference type="EMBL" id="CUH78479.1"/>
    </source>
</evidence>
<dbReference type="InterPro" id="IPR005119">
    <property type="entry name" value="LysR_subst-bd"/>
</dbReference>
<dbReference type="SUPFAM" id="SSF53850">
    <property type="entry name" value="Periplasmic binding protein-like II"/>
    <property type="match status" value="1"/>
</dbReference>
<dbReference type="SUPFAM" id="SSF46785">
    <property type="entry name" value="Winged helix' DNA-binding domain"/>
    <property type="match status" value="1"/>
</dbReference>
<dbReference type="GO" id="GO:0003700">
    <property type="term" value="F:DNA-binding transcription factor activity"/>
    <property type="evidence" value="ECO:0007669"/>
    <property type="project" value="InterPro"/>
</dbReference>
<dbReference type="InterPro" id="IPR036388">
    <property type="entry name" value="WH-like_DNA-bd_sf"/>
</dbReference>
<feature type="domain" description="HTH lysR-type" evidence="5">
    <location>
        <begin position="21"/>
        <end position="64"/>
    </location>
</feature>
<dbReference type="AlphaFoldDB" id="A0A0P1GAN3"/>
<dbReference type="Gene3D" id="3.40.190.290">
    <property type="match status" value="1"/>
</dbReference>
<dbReference type="GO" id="GO:0005829">
    <property type="term" value="C:cytosol"/>
    <property type="evidence" value="ECO:0007669"/>
    <property type="project" value="TreeGrafter"/>
</dbReference>
<gene>
    <name evidence="6" type="primary">hcaR_1</name>
    <name evidence="6" type="ORF">TRM7557_01901</name>
</gene>
<dbReference type="CDD" id="cd05466">
    <property type="entry name" value="PBP2_LTTR_substrate"/>
    <property type="match status" value="1"/>
</dbReference>
<evidence type="ECO:0000256" key="1">
    <source>
        <dbReference type="ARBA" id="ARBA00009437"/>
    </source>
</evidence>
<keyword evidence="3" id="KW-0238">DNA-binding</keyword>
<dbReference type="Proteomes" id="UP000052022">
    <property type="component" value="Unassembled WGS sequence"/>
</dbReference>
<dbReference type="InterPro" id="IPR000847">
    <property type="entry name" value="LysR_HTH_N"/>
</dbReference>
<dbReference type="InterPro" id="IPR050950">
    <property type="entry name" value="HTH-type_LysR_regulators"/>
</dbReference>